<comment type="similarity">
    <text evidence="2 12">Belongs to the CorA metal ion transporter (MIT) (TC 1.A.35) family.</text>
</comment>
<dbReference type="Gene3D" id="1.20.58.340">
    <property type="entry name" value="Magnesium transport protein CorA, transmembrane region"/>
    <property type="match status" value="2"/>
</dbReference>
<evidence type="ECO:0000256" key="8">
    <source>
        <dbReference type="ARBA" id="ARBA00023065"/>
    </source>
</evidence>
<name>A0A1G6I3D6_9BACT</name>
<dbReference type="CDD" id="cd12828">
    <property type="entry name" value="TmCorA-like_1"/>
    <property type="match status" value="1"/>
</dbReference>
<dbReference type="Pfam" id="PF01544">
    <property type="entry name" value="CorA"/>
    <property type="match status" value="1"/>
</dbReference>
<keyword evidence="3 12" id="KW-0813">Transport</keyword>
<dbReference type="SUPFAM" id="SSF143865">
    <property type="entry name" value="CorA soluble domain-like"/>
    <property type="match status" value="1"/>
</dbReference>
<dbReference type="SUPFAM" id="SSF144083">
    <property type="entry name" value="Magnesium transport protein CorA, transmembrane region"/>
    <property type="match status" value="1"/>
</dbReference>
<protein>
    <recommendedName>
        <fullName evidence="12">Magnesium transport protein CorA</fullName>
    </recommendedName>
</protein>
<evidence type="ECO:0000256" key="6">
    <source>
        <dbReference type="ARBA" id="ARBA00022842"/>
    </source>
</evidence>
<dbReference type="GO" id="GO:0050897">
    <property type="term" value="F:cobalt ion binding"/>
    <property type="evidence" value="ECO:0007669"/>
    <property type="project" value="TreeGrafter"/>
</dbReference>
<keyword evidence="14" id="KW-1185">Reference proteome</keyword>
<dbReference type="FunFam" id="1.20.58.340:FF:000004">
    <property type="entry name" value="Magnesium transport protein CorA"/>
    <property type="match status" value="1"/>
</dbReference>
<dbReference type="EMBL" id="FMYP01000014">
    <property type="protein sequence ID" value="SDC00585.1"/>
    <property type="molecule type" value="Genomic_DNA"/>
</dbReference>
<evidence type="ECO:0000256" key="11">
    <source>
        <dbReference type="ARBA" id="ARBA00045497"/>
    </source>
</evidence>
<feature type="transmembrane region" description="Helical" evidence="12">
    <location>
        <begin position="325"/>
        <end position="345"/>
    </location>
</feature>
<dbReference type="InterPro" id="IPR002523">
    <property type="entry name" value="MgTranspt_CorA/ZnTranspt_ZntB"/>
</dbReference>
<keyword evidence="7 12" id="KW-1133">Transmembrane helix</keyword>
<dbReference type="PANTHER" id="PTHR46494">
    <property type="entry name" value="CORA FAMILY METAL ION TRANSPORTER (EUROFUNG)"/>
    <property type="match status" value="1"/>
</dbReference>
<keyword evidence="5 12" id="KW-0812">Transmembrane</keyword>
<dbReference type="Proteomes" id="UP000199452">
    <property type="component" value="Unassembled WGS sequence"/>
</dbReference>
<evidence type="ECO:0000256" key="1">
    <source>
        <dbReference type="ARBA" id="ARBA00004651"/>
    </source>
</evidence>
<evidence type="ECO:0000256" key="3">
    <source>
        <dbReference type="ARBA" id="ARBA00022448"/>
    </source>
</evidence>
<reference evidence="13 14" key="1">
    <citation type="submission" date="2016-09" db="EMBL/GenBank/DDBJ databases">
        <authorList>
            <person name="Capua I."/>
            <person name="De Benedictis P."/>
            <person name="Joannis T."/>
            <person name="Lombin L.H."/>
            <person name="Cattoli G."/>
        </authorList>
    </citation>
    <scope>NUCLEOTIDE SEQUENCE [LARGE SCALE GENOMIC DNA]</scope>
    <source>
        <strain evidence="13 14">A7P-90m</strain>
    </source>
</reference>
<feature type="transmembrane region" description="Helical" evidence="12">
    <location>
        <begin position="291"/>
        <end position="313"/>
    </location>
</feature>
<evidence type="ECO:0000256" key="10">
    <source>
        <dbReference type="ARBA" id="ARBA00034269"/>
    </source>
</evidence>
<proteinExistence type="inferred from homology"/>
<comment type="function">
    <text evidence="11">Mediates influx of magnesium ions. Alternates between open and closed states. Activated by low cytoplasmic Mg(2+) levels. Inactive when cytoplasmic Mg(2+) levels are high.</text>
</comment>
<evidence type="ECO:0000313" key="14">
    <source>
        <dbReference type="Proteomes" id="UP000199452"/>
    </source>
</evidence>
<evidence type="ECO:0000313" key="13">
    <source>
        <dbReference type="EMBL" id="SDC00585.1"/>
    </source>
</evidence>
<evidence type="ECO:0000256" key="5">
    <source>
        <dbReference type="ARBA" id="ARBA00022692"/>
    </source>
</evidence>
<evidence type="ECO:0000256" key="12">
    <source>
        <dbReference type="RuleBase" id="RU362010"/>
    </source>
</evidence>
<keyword evidence="6 12" id="KW-0460">Magnesium</keyword>
<dbReference type="AlphaFoldDB" id="A0A1G6I3D6"/>
<comment type="catalytic activity">
    <reaction evidence="10">
        <text>Mg(2+)(in) = Mg(2+)(out)</text>
        <dbReference type="Rhea" id="RHEA:29827"/>
        <dbReference type="ChEBI" id="CHEBI:18420"/>
    </reaction>
</comment>
<evidence type="ECO:0000256" key="2">
    <source>
        <dbReference type="ARBA" id="ARBA00009765"/>
    </source>
</evidence>
<dbReference type="Gene3D" id="3.30.460.20">
    <property type="entry name" value="CorA soluble domain-like"/>
    <property type="match status" value="1"/>
</dbReference>
<dbReference type="InterPro" id="IPR004488">
    <property type="entry name" value="Mg/Co-transport_prot_CorA"/>
</dbReference>
<evidence type="ECO:0000256" key="4">
    <source>
        <dbReference type="ARBA" id="ARBA00022475"/>
    </source>
</evidence>
<evidence type="ECO:0000256" key="9">
    <source>
        <dbReference type="ARBA" id="ARBA00023136"/>
    </source>
</evidence>
<sequence length="353" mass="40290">MKTLKKVKKRAIKLPGKIEYTGSEPIRKGKIHLTQFSGGKVEVDHQAITPNEIHNYIKEGSTCWVSLDSISDAEVLQELGKAINIHPLFVSDMANADHQPKMHIAENYIFLTLKGLHFNGNGIETEHLSLILGKGFVVSISERENRFFDLFRETYLGETSLWNSTPDLLFSLLVDYIVNGYFTPISKIEEEMEDAEINLLEYSADVFSVKMLDIRKNLLIARKIIFTLRDELIPIQRTAIAQLLPASVMNFDNVIDHLNHLIQSIESYREINSGLVELSYAQTSNRMNETITTLTVISTIFIPLTFIVGLYGMNFRYMPELEQKWGYPAILGLMIIIGFGMYLFMKKKGFLKK</sequence>
<dbReference type="InterPro" id="IPR045861">
    <property type="entry name" value="CorA_cytoplasmic_dom"/>
</dbReference>
<dbReference type="RefSeq" id="WP_092436714.1">
    <property type="nucleotide sequence ID" value="NZ_FMYP01000014.1"/>
</dbReference>
<dbReference type="GO" id="GO:0015087">
    <property type="term" value="F:cobalt ion transmembrane transporter activity"/>
    <property type="evidence" value="ECO:0007669"/>
    <property type="project" value="UniProtKB-UniRule"/>
</dbReference>
<organism evidence="13 14">
    <name type="scientific">Williamwhitmania taraxaci</name>
    <dbReference type="NCBI Taxonomy" id="1640674"/>
    <lineage>
        <taxon>Bacteria</taxon>
        <taxon>Pseudomonadati</taxon>
        <taxon>Bacteroidota</taxon>
        <taxon>Bacteroidia</taxon>
        <taxon>Bacteroidales</taxon>
        <taxon>Williamwhitmaniaceae</taxon>
        <taxon>Williamwhitmania</taxon>
    </lineage>
</organism>
<dbReference type="InterPro" id="IPR045863">
    <property type="entry name" value="CorA_TM1_TM2"/>
</dbReference>
<dbReference type="GO" id="GO:0005886">
    <property type="term" value="C:plasma membrane"/>
    <property type="evidence" value="ECO:0007669"/>
    <property type="project" value="UniProtKB-SubCell"/>
</dbReference>
<keyword evidence="9 12" id="KW-0472">Membrane</keyword>
<gene>
    <name evidence="12" type="primary">corA</name>
    <name evidence="13" type="ORF">SAMN05216323_101432</name>
</gene>
<dbReference type="OrthoDB" id="9803416at2"/>
<dbReference type="PANTHER" id="PTHR46494:SF1">
    <property type="entry name" value="CORA FAMILY METAL ION TRANSPORTER (EUROFUNG)"/>
    <property type="match status" value="1"/>
</dbReference>
<dbReference type="GO" id="GO:0015095">
    <property type="term" value="F:magnesium ion transmembrane transporter activity"/>
    <property type="evidence" value="ECO:0007669"/>
    <property type="project" value="UniProtKB-UniRule"/>
</dbReference>
<dbReference type="NCBIfam" id="TIGR00383">
    <property type="entry name" value="corA"/>
    <property type="match status" value="1"/>
</dbReference>
<keyword evidence="4 12" id="KW-1003">Cell membrane</keyword>
<comment type="subcellular location">
    <subcellularLocation>
        <location evidence="1">Cell membrane</location>
        <topology evidence="1">Multi-pass membrane protein</topology>
    </subcellularLocation>
    <subcellularLocation>
        <location evidence="12">Membrane</location>
        <topology evidence="12">Multi-pass membrane protein</topology>
    </subcellularLocation>
</comment>
<keyword evidence="8 12" id="KW-0406">Ion transport</keyword>
<dbReference type="GO" id="GO:0000287">
    <property type="term" value="F:magnesium ion binding"/>
    <property type="evidence" value="ECO:0007669"/>
    <property type="project" value="TreeGrafter"/>
</dbReference>
<evidence type="ECO:0000256" key="7">
    <source>
        <dbReference type="ARBA" id="ARBA00022989"/>
    </source>
</evidence>
<accession>A0A1G6I3D6</accession>